<dbReference type="InterPro" id="IPR008279">
    <property type="entry name" value="PEP-util_enz_mobile_dom"/>
</dbReference>
<organism evidence="4 5">
    <name type="scientific">Oceaniferula flava</name>
    <dbReference type="NCBI Taxonomy" id="2800421"/>
    <lineage>
        <taxon>Bacteria</taxon>
        <taxon>Pseudomonadati</taxon>
        <taxon>Verrucomicrobiota</taxon>
        <taxon>Verrucomicrobiia</taxon>
        <taxon>Verrucomicrobiales</taxon>
        <taxon>Verrucomicrobiaceae</taxon>
        <taxon>Oceaniferula</taxon>
    </lineage>
</organism>
<dbReference type="InterPro" id="IPR051549">
    <property type="entry name" value="PEP_Utilizing_Enz"/>
</dbReference>
<protein>
    <recommendedName>
        <fullName evidence="6">Phosphoenolpyruvate synthase</fullName>
    </recommendedName>
</protein>
<dbReference type="GO" id="GO:0005524">
    <property type="term" value="F:ATP binding"/>
    <property type="evidence" value="ECO:0007669"/>
    <property type="project" value="InterPro"/>
</dbReference>
<dbReference type="Pfam" id="PF01326">
    <property type="entry name" value="PPDK_N"/>
    <property type="match status" value="1"/>
</dbReference>
<dbReference type="Gene3D" id="3.50.30.10">
    <property type="entry name" value="Phosphohistidine domain"/>
    <property type="match status" value="1"/>
</dbReference>
<dbReference type="Gene3D" id="3.30.1490.20">
    <property type="entry name" value="ATP-grasp fold, A domain"/>
    <property type="match status" value="1"/>
</dbReference>
<dbReference type="PANTHER" id="PTHR43615:SF1">
    <property type="entry name" value="PPDK_N DOMAIN-CONTAINING PROTEIN"/>
    <property type="match status" value="1"/>
</dbReference>
<dbReference type="Gene3D" id="3.30.470.20">
    <property type="entry name" value="ATP-grasp fold, B domain"/>
    <property type="match status" value="1"/>
</dbReference>
<dbReference type="Pfam" id="PF00391">
    <property type="entry name" value="PEP-utilizers"/>
    <property type="match status" value="1"/>
</dbReference>
<proteinExistence type="predicted"/>
<dbReference type="AlphaFoldDB" id="A0AAE2VCB9"/>
<evidence type="ECO:0000259" key="2">
    <source>
        <dbReference type="Pfam" id="PF00391"/>
    </source>
</evidence>
<feature type="region of interest" description="Disordered" evidence="1">
    <location>
        <begin position="685"/>
        <end position="704"/>
    </location>
</feature>
<gene>
    <name evidence="4" type="ORF">JIN83_07505</name>
</gene>
<name>A0AAE2VCB9_9BACT</name>
<comment type="caution">
    <text evidence="4">The sequence shown here is derived from an EMBL/GenBank/DDBJ whole genome shotgun (WGS) entry which is preliminary data.</text>
</comment>
<sequence length="829" mass="91842">MIIPSSENNPLLGGKAQALGKLAETGLRIPAWFAVTADGEHSEEEILACAKKLDGNNFAVRSSARGEDGVEHSFAGQYDTFLNVELDDLLEKIQCVHRSHQSAHLQTYQSSKAIELAHAPTALVQAMLAPDVSGVAFTAHPVTGNRRQAMVSGLWGIGSALVSGEADADVWTVDDNNEILERTLADKTQQHIPCPDTDEGVRLVETPINQRQAPCLTDQQIIAVAAMARRCEAHFGCPQDIEWAIENGQLFLLQSRPITTLGHLPDPDAPLTVWDNSNIAESYSGITSPMTFSFAERAYEHVYREFCKLLSVPEHRIEENDHVFPKMLGHIHGHVYYNLNSWYHVLAMLPGFSVNRSFMEQMMGVKEPMPEEVVQDILQQTQTTKVKDSIALVKTVGGLIKNHRSLQRQMDAFYRRLNTALQLTGTPLTEMSGEALTSHYRDLEAQLLKRWDAPLINDFFAMIYYGVLKSLCEKWLGDASLQNTLLVDTGDIISAEPPRRIKAMAELAATDPSLTVLLADASAPVEDKLHAISQHTELHDAYQNYLEDFGDRCLEELKLESPTVGDNPQSLLSGIGVMAARPDKAPLPVQETPDPTISLSPTKRRIFNWVLKHAKDRVRDRENLRFERTRLFGRVRQIIVELGKRLHHDQRLAAPEDVFFLTISEVMSAYDETPTVNLTDLAEKRKTEQASFTTPPPDRFETRGDISLYPSFTETSTQEAHDGEQLSGTGACPGIVRGPVRVVTDPRDAVLKEGEILVAQQTDPGWVVLFPAASGLLVERGSLLSHSAIVARELQLPCIVSIRSVTTLLKTGDMVEMNGATGEVKLLNE</sequence>
<reference evidence="4" key="1">
    <citation type="submission" date="2021-01" db="EMBL/GenBank/DDBJ databases">
        <title>Modified the classification status of verrucomicrobia.</title>
        <authorList>
            <person name="Feng X."/>
        </authorList>
    </citation>
    <scope>NUCLEOTIDE SEQUENCE</scope>
    <source>
        <strain evidence="4">5K15</strain>
    </source>
</reference>
<dbReference type="SUPFAM" id="SSF52009">
    <property type="entry name" value="Phosphohistidine domain"/>
    <property type="match status" value="1"/>
</dbReference>
<dbReference type="GO" id="GO:0016301">
    <property type="term" value="F:kinase activity"/>
    <property type="evidence" value="ECO:0007669"/>
    <property type="project" value="InterPro"/>
</dbReference>
<dbReference type="SUPFAM" id="SSF56059">
    <property type="entry name" value="Glutathione synthetase ATP-binding domain-like"/>
    <property type="match status" value="1"/>
</dbReference>
<evidence type="ECO:0000259" key="3">
    <source>
        <dbReference type="Pfam" id="PF01326"/>
    </source>
</evidence>
<evidence type="ECO:0000256" key="1">
    <source>
        <dbReference type="SAM" id="MobiDB-lite"/>
    </source>
</evidence>
<keyword evidence="5" id="KW-1185">Reference proteome</keyword>
<feature type="domain" description="PEP-utilising enzyme mobile" evidence="2">
    <location>
        <begin position="751"/>
        <end position="822"/>
    </location>
</feature>
<evidence type="ECO:0008006" key="6">
    <source>
        <dbReference type="Google" id="ProtNLM"/>
    </source>
</evidence>
<dbReference type="EMBL" id="JAENIG010000004">
    <property type="protein sequence ID" value="MBK1854801.1"/>
    <property type="molecule type" value="Genomic_DNA"/>
</dbReference>
<dbReference type="PANTHER" id="PTHR43615">
    <property type="entry name" value="PHOSPHOENOLPYRUVATE SYNTHASE-RELATED"/>
    <property type="match status" value="1"/>
</dbReference>
<feature type="domain" description="Pyruvate phosphate dikinase AMP/ATP-binding" evidence="3">
    <location>
        <begin position="50"/>
        <end position="263"/>
    </location>
</feature>
<dbReference type="RefSeq" id="WP_309489412.1">
    <property type="nucleotide sequence ID" value="NZ_JAENIG010000004.1"/>
</dbReference>
<evidence type="ECO:0000313" key="4">
    <source>
        <dbReference type="EMBL" id="MBK1854801.1"/>
    </source>
</evidence>
<accession>A0AAE2VCB9</accession>
<dbReference type="Proteomes" id="UP000634206">
    <property type="component" value="Unassembled WGS sequence"/>
</dbReference>
<evidence type="ECO:0000313" key="5">
    <source>
        <dbReference type="Proteomes" id="UP000634206"/>
    </source>
</evidence>
<dbReference type="InterPro" id="IPR013815">
    <property type="entry name" value="ATP_grasp_subdomain_1"/>
</dbReference>
<dbReference type="InterPro" id="IPR036637">
    <property type="entry name" value="Phosphohistidine_dom_sf"/>
</dbReference>
<dbReference type="InterPro" id="IPR002192">
    <property type="entry name" value="PPDK_AMP/ATP-bd"/>
</dbReference>